<keyword evidence="11" id="KW-0863">Zinc-finger</keyword>
<feature type="region of interest" description="Disordered" evidence="12">
    <location>
        <begin position="1"/>
        <end position="31"/>
    </location>
</feature>
<dbReference type="GO" id="GO:0004190">
    <property type="term" value="F:aspartic-type endopeptidase activity"/>
    <property type="evidence" value="ECO:0007669"/>
    <property type="project" value="UniProtKB-KW"/>
</dbReference>
<keyword evidence="6" id="KW-0064">Aspartyl protease</keyword>
<dbReference type="InterPro" id="IPR001878">
    <property type="entry name" value="Znf_CCHC"/>
</dbReference>
<keyword evidence="9" id="KW-0460">Magnesium</keyword>
<keyword evidence="11" id="KW-0862">Zinc</keyword>
<dbReference type="InterPro" id="IPR043128">
    <property type="entry name" value="Rev_trsase/Diguanyl_cyclase"/>
</dbReference>
<evidence type="ECO:0000256" key="7">
    <source>
        <dbReference type="ARBA" id="ARBA00022759"/>
    </source>
</evidence>
<evidence type="ECO:0000256" key="4">
    <source>
        <dbReference type="ARBA" id="ARBA00022695"/>
    </source>
</evidence>
<feature type="domain" description="Reverse transcriptase" evidence="14">
    <location>
        <begin position="1341"/>
        <end position="1521"/>
    </location>
</feature>
<feature type="compositionally biased region" description="Acidic residues" evidence="12">
    <location>
        <begin position="335"/>
        <end position="348"/>
    </location>
</feature>
<evidence type="ECO:0000256" key="3">
    <source>
        <dbReference type="ARBA" id="ARBA00022679"/>
    </source>
</evidence>
<feature type="region of interest" description="Disordered" evidence="12">
    <location>
        <begin position="415"/>
        <end position="454"/>
    </location>
</feature>
<dbReference type="GO" id="GO:0004519">
    <property type="term" value="F:endonuclease activity"/>
    <property type="evidence" value="ECO:0007669"/>
    <property type="project" value="UniProtKB-KW"/>
</dbReference>
<keyword evidence="11" id="KW-0479">Metal-binding</keyword>
<keyword evidence="3" id="KW-0808">Transferase</keyword>
<dbReference type="GO" id="GO:0006508">
    <property type="term" value="P:proteolysis"/>
    <property type="evidence" value="ECO:0007669"/>
    <property type="project" value="UniProtKB-KW"/>
</dbReference>
<dbReference type="Pfam" id="PF00098">
    <property type="entry name" value="zf-CCHC"/>
    <property type="match status" value="1"/>
</dbReference>
<keyword evidence="7" id="KW-0255">Endonuclease</keyword>
<evidence type="ECO:0000256" key="5">
    <source>
        <dbReference type="ARBA" id="ARBA00022722"/>
    </source>
</evidence>
<keyword evidence="2" id="KW-0645">Protease</keyword>
<evidence type="ECO:0000256" key="2">
    <source>
        <dbReference type="ARBA" id="ARBA00022670"/>
    </source>
</evidence>
<dbReference type="PANTHER" id="PTHR33064:SF37">
    <property type="entry name" value="RIBONUCLEASE H"/>
    <property type="match status" value="1"/>
</dbReference>
<dbReference type="SUPFAM" id="SSF57756">
    <property type="entry name" value="Retrovirus zinc finger-like domains"/>
    <property type="match status" value="1"/>
</dbReference>
<evidence type="ECO:0000256" key="6">
    <source>
        <dbReference type="ARBA" id="ARBA00022750"/>
    </source>
</evidence>
<evidence type="ECO:0000259" key="14">
    <source>
        <dbReference type="PROSITE" id="PS50878"/>
    </source>
</evidence>
<dbReference type="InterPro" id="IPR036875">
    <property type="entry name" value="Znf_CCHC_sf"/>
</dbReference>
<dbReference type="InterPro" id="IPR041373">
    <property type="entry name" value="RT_RNaseH"/>
</dbReference>
<feature type="domain" description="CCHC-type" evidence="13">
    <location>
        <begin position="823"/>
        <end position="839"/>
    </location>
</feature>
<evidence type="ECO:0000256" key="8">
    <source>
        <dbReference type="ARBA" id="ARBA00022801"/>
    </source>
</evidence>
<dbReference type="PANTHER" id="PTHR33064">
    <property type="entry name" value="POL PROTEIN"/>
    <property type="match status" value="1"/>
</dbReference>
<evidence type="ECO:0000256" key="12">
    <source>
        <dbReference type="SAM" id="MobiDB-lite"/>
    </source>
</evidence>
<dbReference type="SUPFAM" id="SSF50630">
    <property type="entry name" value="Acid proteases"/>
    <property type="match status" value="1"/>
</dbReference>
<dbReference type="GO" id="GO:0003964">
    <property type="term" value="F:RNA-directed DNA polymerase activity"/>
    <property type="evidence" value="ECO:0007669"/>
    <property type="project" value="UniProtKB-KW"/>
</dbReference>
<feature type="compositionally biased region" description="Basic and acidic residues" evidence="12">
    <location>
        <begin position="415"/>
        <end position="427"/>
    </location>
</feature>
<evidence type="ECO:0000313" key="15">
    <source>
        <dbReference type="EMBL" id="ASG91901.1"/>
    </source>
</evidence>
<keyword evidence="10" id="KW-0695">RNA-directed DNA polymerase</keyword>
<dbReference type="GO" id="GO:0008270">
    <property type="term" value="F:zinc ion binding"/>
    <property type="evidence" value="ECO:0007669"/>
    <property type="project" value="UniProtKB-KW"/>
</dbReference>
<dbReference type="Pfam" id="PF22909">
    <property type="entry name" value="Caulimovir_coat_dom"/>
    <property type="match status" value="1"/>
</dbReference>
<dbReference type="Pfam" id="PF00078">
    <property type="entry name" value="RVT_1"/>
    <property type="match status" value="1"/>
</dbReference>
<organism evidence="15">
    <name type="scientific">Cacao swollen shoot virus</name>
    <dbReference type="NCBI Taxonomy" id="31559"/>
    <lineage>
        <taxon>Viruses</taxon>
        <taxon>Riboviria</taxon>
        <taxon>Pararnavirae</taxon>
        <taxon>Artverviricota</taxon>
        <taxon>Revtraviricetes</taxon>
        <taxon>Ortervirales</taxon>
        <taxon>Caulimoviridae</taxon>
        <taxon>Badnavirus</taxon>
        <taxon>Badnavirus etainflatheobromae</taxon>
    </lineage>
</organism>
<name>A0A240FXN0_9VIRU</name>
<sequence>MSQRGRQPPPMPSVTSTTTVDPERGSQPLYEDQIRSYRQGQRRAFNLRRRARRLRRSLSRGSSSSHGGRYEETLEQEIDPQTTLRMSMQERARLVPAEVLYRSRSDTVNHRVYTHRSEESILCTEGSQIDRTFIQPGSLEELQRAGFAFIHVGILQVRIQILHRQEEGTMALIVFRDTRWTGDQSIFAQMEIDLTKGSQLVYVIPDTMMTIGDFARNVQISILTRGYENWQNGEANLLITRAMTGRLSNTPNVAFAYQIEGATDYLASHGVKAIAGKKFDLQHLRNQQWILRPPQASIMPMQPRSVDTRNLIDGSISLRFRDYEVQPPARPHYNEEDEEVESDEEEARSEEPRREHTVAAWIIGEEANPDEQGRKKVWEESHNGNGRFFRYYSMPQSYYQNEEIVATGWEEKFPKEDCHTTPPKWDDSDGEGLEWEAGEEEAESWEEEEEEEEYDPIYCMATLQMEEAEELEMEYPQRINQEVIAEEIVAVELEMEYPQRRKQEVVLSSEVVDYTPPVDTVMTPVGYPPASTSSQPPTRPPLYEGRIPQTPKFRKDDYTEMWQLPSSQATTGALFVMPKQIGLFHEVFSRWESITKNYVAMQEFTDVADKVEFIENMLGEVEKLTWIQWRMNFVTEYQQLLTQADGRQGTQNILSQIKRIFSLEDPASGSTRVQDAAYRDLERLSCTNVKDIVQFLNDYGRLAAKTGRMFLSEELSDKLWLKMPSELGTRMKEGFPTENSQATTIGVFPRTLYAYKYLEQECKDAAFKRSLKSLSFCKDMPITGYYDKPKYGMRRSQTYKGKPHPTHARIEKKKHLVRNKRCKCYLCGDEGHFARECPNSKRDVKRVAMFEGINLPEDYEIVSVEEGNDESDAIYSISENEDENIQAEVVVEKVFMLREEGQSYWVGKTNHWTAMVRVSHQQYHCQHQWDHNGEIAQKEYIMCLFCKLQTNNNGRIHCRLCRITSCALCSPIYCDVQVQQKPKAPIPFNSNSFIAHQASYILWIEEENKRLTRLLEDLRLHKDLEADRIAMAAKDKGKAIEEAELILEKETKPSDKMSSQHSCRKKLLVILQKLVTKRGNMLYNLDVILSIPTIKFPIKVKAILDTGATTCCVDINSVPKEAIEQNTFLVQFRGINSQQQVDKKLKYGRMTISDHNFRIPYCYAFPLTLGDGIQMILGCNFIRNMYGGLRIEGHTITFYKNVTTIQSKAAVAMVGGTTTFSLGEDDEQLQLQLAFNEDDEPMEELDEEVHAQIIGHTIQNHHTKLSPELNDLLDKLKAQGYIGESPLQHWAQNKIVCKLEIKNPDLIIEDKPIKHLTPATEQSFQKHVKALLDIGVIRPSKSKHRTTAFIVQSGTSIDPVTKKATHGKEGLVFNYKRLNDNTEKDPYSLPGIQTILKRVCNKKACSKFDLKSGFHQVAMAEESIPWTAFWVPQGLFEWLVMPFGLKNAPAIFQRKMDQCFKGTEDFIAVYIDDILVFSETMQEHMKHLHQMLHICQKNGLALSPNKMCFNKKEMEFLGTVISHGKMKLQQHEITKILEKSNLELETTKGLRSFLGLLNYARIYIPNLGRLLSPLYAKTSPTGEKKMNRQDWHLIKEVKGMVQNLPDLAVPPARCCIIIESDGCMEGWGAICKWKTAKEDSRSTERVCAYASGKFSIIKSTIDAEIYALIKALESFKIFYLDKKHLVLRTDCQAIVMFHNKTSTHKPSRVRWITFSDYLTGLGVDITIEHITGKDNLLADHLSRLVFSSWSQYPLEIKEEEQLRSQPPNLVAFLIHTVRLMTVCYNRERILLPTVSLQWIWITKLLHSCIRLKRKPRKKLLKLYMIFKEFYTTKELISIQKQQLTIGPVTDYQSLGKVQKIWITTPQQLP</sequence>
<evidence type="ECO:0000259" key="13">
    <source>
        <dbReference type="PROSITE" id="PS50158"/>
    </source>
</evidence>
<keyword evidence="5" id="KW-0540">Nuclease</keyword>
<dbReference type="Gene3D" id="3.10.10.10">
    <property type="entry name" value="HIV Type 1 Reverse Transcriptase, subunit A, domain 1"/>
    <property type="match status" value="1"/>
</dbReference>
<proteinExistence type="predicted"/>
<dbReference type="SMART" id="SM00343">
    <property type="entry name" value="ZnF_C2HC"/>
    <property type="match status" value="1"/>
</dbReference>
<feature type="region of interest" description="Disordered" evidence="12">
    <location>
        <begin position="325"/>
        <end position="355"/>
    </location>
</feature>
<protein>
    <recommendedName>
        <fullName evidence="1">RNA-directed DNA polymerase</fullName>
        <ecNumber evidence="1">2.7.7.49</ecNumber>
    </recommendedName>
</protein>
<feature type="region of interest" description="Disordered" evidence="12">
    <location>
        <begin position="526"/>
        <end position="550"/>
    </location>
</feature>
<dbReference type="SUPFAM" id="SSF56672">
    <property type="entry name" value="DNA/RNA polymerases"/>
    <property type="match status" value="1"/>
</dbReference>
<dbReference type="PROSITE" id="PS50158">
    <property type="entry name" value="ZF_CCHC"/>
    <property type="match status" value="1"/>
</dbReference>
<evidence type="ECO:0000256" key="10">
    <source>
        <dbReference type="ARBA" id="ARBA00022918"/>
    </source>
</evidence>
<evidence type="ECO:0000256" key="9">
    <source>
        <dbReference type="ARBA" id="ARBA00022842"/>
    </source>
</evidence>
<accession>A0A240FXN0</accession>
<dbReference type="InterPro" id="IPR036397">
    <property type="entry name" value="RNaseH_sf"/>
</dbReference>
<dbReference type="InterPro" id="IPR000477">
    <property type="entry name" value="RT_dom"/>
</dbReference>
<dbReference type="Gene3D" id="3.30.420.10">
    <property type="entry name" value="Ribonuclease H-like superfamily/Ribonuclease H"/>
    <property type="match status" value="1"/>
</dbReference>
<dbReference type="Gene3D" id="4.10.60.10">
    <property type="entry name" value="Zinc finger, CCHC-type"/>
    <property type="match status" value="1"/>
</dbReference>
<dbReference type="CDD" id="cd01647">
    <property type="entry name" value="RT_LTR"/>
    <property type="match status" value="1"/>
</dbReference>
<dbReference type="InterPro" id="IPR018061">
    <property type="entry name" value="Retropepsins"/>
</dbReference>
<dbReference type="InterPro" id="IPR051320">
    <property type="entry name" value="Viral_Replic_Matur_Polypro"/>
</dbReference>
<feature type="compositionally biased region" description="Acidic residues" evidence="12">
    <location>
        <begin position="428"/>
        <end position="454"/>
    </location>
</feature>
<dbReference type="InterPro" id="IPR043502">
    <property type="entry name" value="DNA/RNA_pol_sf"/>
</dbReference>
<evidence type="ECO:0000256" key="11">
    <source>
        <dbReference type="PROSITE-ProRule" id="PRU00047"/>
    </source>
</evidence>
<dbReference type="EMBL" id="KX592584">
    <property type="protein sequence ID" value="ASG91901.1"/>
    <property type="molecule type" value="Genomic_DNA"/>
</dbReference>
<dbReference type="Gene3D" id="3.30.70.270">
    <property type="match status" value="2"/>
</dbReference>
<keyword evidence="8" id="KW-0378">Hydrolase</keyword>
<reference evidence="15" key="1">
    <citation type="journal article" date="2017" name="Virol. J.">
        <title>The proposed new species, cacao red vein virus, and three previously recognized badnavirus species are associated with cacao swollen shoot disease.</title>
        <authorList>
            <person name="Chingandu N."/>
            <person name="Kouakou K."/>
            <person name="Aka R."/>
            <person name="Ameyaw G."/>
            <person name="Gutierrez O.A."/>
            <person name="Herrmann H.W."/>
            <person name="Brown J.K."/>
        </authorList>
    </citation>
    <scope>NUCLEOTIDE SEQUENCE</scope>
    <source>
        <strain evidence="15">CI286</strain>
    </source>
</reference>
<dbReference type="Pfam" id="PF00077">
    <property type="entry name" value="RVP"/>
    <property type="match status" value="1"/>
</dbReference>
<dbReference type="Pfam" id="PF17917">
    <property type="entry name" value="RT_RNaseH"/>
    <property type="match status" value="1"/>
</dbReference>
<dbReference type="Gene3D" id="2.40.70.10">
    <property type="entry name" value="Acid Proteases"/>
    <property type="match status" value="1"/>
</dbReference>
<dbReference type="GO" id="GO:0003676">
    <property type="term" value="F:nucleic acid binding"/>
    <property type="evidence" value="ECO:0007669"/>
    <property type="project" value="InterPro"/>
</dbReference>
<evidence type="ECO:0000256" key="1">
    <source>
        <dbReference type="ARBA" id="ARBA00012493"/>
    </source>
</evidence>
<dbReference type="InterPro" id="IPR021109">
    <property type="entry name" value="Peptidase_aspartic_dom_sf"/>
</dbReference>
<keyword evidence="4" id="KW-0548">Nucleotidyltransferase</keyword>
<feature type="region of interest" description="Disordered" evidence="12">
    <location>
        <begin position="53"/>
        <end position="76"/>
    </location>
</feature>
<dbReference type="PROSITE" id="PS50878">
    <property type="entry name" value="RT_POL"/>
    <property type="match status" value="1"/>
</dbReference>
<dbReference type="EC" id="2.7.7.49" evidence="1"/>